<feature type="transmembrane region" description="Helical" evidence="1">
    <location>
        <begin position="254"/>
        <end position="274"/>
    </location>
</feature>
<reference evidence="2" key="1">
    <citation type="submission" date="2022-01" db="EMBL/GenBank/DDBJ databases">
        <title>Genome Sequence Resource for Two Populations of Ditylenchus destructor, the Migratory Endoparasitic Phytonematode.</title>
        <authorList>
            <person name="Zhang H."/>
            <person name="Lin R."/>
            <person name="Xie B."/>
        </authorList>
    </citation>
    <scope>NUCLEOTIDE SEQUENCE</scope>
    <source>
        <strain evidence="2">BazhouSP</strain>
    </source>
</reference>
<feature type="transmembrane region" description="Helical" evidence="1">
    <location>
        <begin position="6"/>
        <end position="24"/>
    </location>
</feature>
<organism evidence="2 3">
    <name type="scientific">Ditylenchus destructor</name>
    <dbReference type="NCBI Taxonomy" id="166010"/>
    <lineage>
        <taxon>Eukaryota</taxon>
        <taxon>Metazoa</taxon>
        <taxon>Ecdysozoa</taxon>
        <taxon>Nematoda</taxon>
        <taxon>Chromadorea</taxon>
        <taxon>Rhabditida</taxon>
        <taxon>Tylenchina</taxon>
        <taxon>Tylenchomorpha</taxon>
        <taxon>Sphaerularioidea</taxon>
        <taxon>Anguinidae</taxon>
        <taxon>Anguininae</taxon>
        <taxon>Ditylenchus</taxon>
    </lineage>
</organism>
<evidence type="ECO:0000256" key="1">
    <source>
        <dbReference type="SAM" id="Phobius"/>
    </source>
</evidence>
<keyword evidence="3" id="KW-1185">Reference proteome</keyword>
<accession>A0AAD4R4Y6</accession>
<evidence type="ECO:0000313" key="2">
    <source>
        <dbReference type="EMBL" id="KAI1710231.1"/>
    </source>
</evidence>
<feature type="transmembrane region" description="Helical" evidence="1">
    <location>
        <begin position="205"/>
        <end position="223"/>
    </location>
</feature>
<gene>
    <name evidence="2" type="ORF">DdX_10910</name>
</gene>
<feature type="transmembrane region" description="Helical" evidence="1">
    <location>
        <begin position="156"/>
        <end position="184"/>
    </location>
</feature>
<sequence>MSLVWQIFVIHPIYWSNVCFRILFTNGVADCLQLGPMLIFSVLNILPMEIGLIPQRVGGAVTILGWTLVVMQHLLLALNRLIVIMRARFLGSKLVPNEDVEAFVFNIAHLFVRGLYFGMIALFLTPYMGALFHRGASMFVFDIQRPYTQTFRDINWYMTSCIPAMCFVIYIVIVSTTIMNRRILRRTGTRRVKNPMLNDRYEQRLLLQVIILYSLMSLLIIGWDAFKFCDPKGICHGKILGIVPVRLSRDWHNIAIQVPWMIYCGLNPFFFITMNKAFRKKYLSLYGLTSAADRLSQALTSSTFLSRCIIDNAGKAQSEQQQERYGPMGSRN</sequence>
<proteinExistence type="predicted"/>
<keyword evidence="1" id="KW-0812">Transmembrane</keyword>
<dbReference type="EMBL" id="JAKKPZ010000027">
    <property type="protein sequence ID" value="KAI1710231.1"/>
    <property type="molecule type" value="Genomic_DNA"/>
</dbReference>
<name>A0AAD4R4Y6_9BILA</name>
<feature type="transmembrane region" description="Helical" evidence="1">
    <location>
        <begin position="31"/>
        <end position="53"/>
    </location>
</feature>
<feature type="transmembrane region" description="Helical" evidence="1">
    <location>
        <begin position="115"/>
        <end position="136"/>
    </location>
</feature>
<dbReference type="PANTHER" id="PTHR22718:SF25">
    <property type="entry name" value="G-PROTEIN COUPLED RECEPTORS FAMILY 1 PROFILE DOMAIN-CONTAINING PROTEIN"/>
    <property type="match status" value="1"/>
</dbReference>
<dbReference type="AlphaFoldDB" id="A0AAD4R4Y6"/>
<keyword evidence="1" id="KW-0472">Membrane</keyword>
<protein>
    <recommendedName>
        <fullName evidence="4">7TM GPCR serpentine receptor class x (Srx) domain-containing protein</fullName>
    </recommendedName>
</protein>
<comment type="caution">
    <text evidence="2">The sequence shown here is derived from an EMBL/GenBank/DDBJ whole genome shotgun (WGS) entry which is preliminary data.</text>
</comment>
<evidence type="ECO:0000313" key="3">
    <source>
        <dbReference type="Proteomes" id="UP001201812"/>
    </source>
</evidence>
<keyword evidence="1" id="KW-1133">Transmembrane helix</keyword>
<feature type="transmembrane region" description="Helical" evidence="1">
    <location>
        <begin position="59"/>
        <end position="78"/>
    </location>
</feature>
<dbReference type="Proteomes" id="UP001201812">
    <property type="component" value="Unassembled WGS sequence"/>
</dbReference>
<evidence type="ECO:0008006" key="4">
    <source>
        <dbReference type="Google" id="ProtNLM"/>
    </source>
</evidence>
<dbReference type="PANTHER" id="PTHR22718">
    <property type="entry name" value="SERPENTINE RECEPTOR, CLASS X"/>
    <property type="match status" value="1"/>
</dbReference>